<dbReference type="Proteomes" id="UP000245768">
    <property type="component" value="Unassembled WGS sequence"/>
</dbReference>
<feature type="compositionally biased region" description="Basic and acidic residues" evidence="9">
    <location>
        <begin position="69"/>
        <end position="81"/>
    </location>
</feature>
<feature type="transmembrane region" description="Helical" evidence="10">
    <location>
        <begin position="1296"/>
        <end position="1315"/>
    </location>
</feature>
<dbReference type="GO" id="GO:0016887">
    <property type="term" value="F:ATP hydrolysis activity"/>
    <property type="evidence" value="ECO:0007669"/>
    <property type="project" value="InterPro"/>
</dbReference>
<accession>A0A316YVX6</accession>
<feature type="transmembrane region" description="Helical" evidence="10">
    <location>
        <begin position="1187"/>
        <end position="1204"/>
    </location>
</feature>
<dbReference type="PANTHER" id="PTHR19241">
    <property type="entry name" value="ATP-BINDING CASSETTE TRANSPORTER"/>
    <property type="match status" value="1"/>
</dbReference>
<feature type="transmembrane region" description="Helical" evidence="10">
    <location>
        <begin position="1216"/>
        <end position="1237"/>
    </location>
</feature>
<dbReference type="GO" id="GO:0140359">
    <property type="term" value="F:ABC-type transporter activity"/>
    <property type="evidence" value="ECO:0007669"/>
    <property type="project" value="InterPro"/>
</dbReference>
<dbReference type="PROSITE" id="PS50893">
    <property type="entry name" value="ABC_TRANSPORTER_2"/>
    <property type="match status" value="2"/>
</dbReference>
<feature type="transmembrane region" description="Helical" evidence="10">
    <location>
        <begin position="1322"/>
        <end position="1343"/>
    </location>
</feature>
<keyword evidence="8 10" id="KW-0472">Membrane</keyword>
<evidence type="ECO:0000256" key="2">
    <source>
        <dbReference type="ARBA" id="ARBA00006012"/>
    </source>
</evidence>
<keyword evidence="4 10" id="KW-0812">Transmembrane</keyword>
<keyword evidence="3" id="KW-0813">Transport</keyword>
<keyword evidence="6 12" id="KW-0067">ATP-binding</keyword>
<sequence>MDAAQHEGSSAGGAPGAGAPRQAEPTREEMQIIEMEGTSDDGTHTTSSRHSPGVNVKQAETMFNDLDNRLAGESKNMSDKESGDDDLEKGTDHKELFNLRDWLNGVQDQNDQMGVKGKKVGVSWKDLEVIGTASMDLAVPTIPKMAVFEVIGPIFAILKTFGINPVKPKERHLLQGFNGSAKPGEMTLVLGRPGSGCSTFLKTIANKRNGFIATKGDVHYGGIDAQEMDKRYMGQVVYSEEDDNHNATLTVQRTIDFALRLKQSAQRLPEHSKKSLRKEVRDVFLKMFDIEHTKHTLVGSATVRGVSGGERKRVSIIETLAANPTVVSWDNSSRGLDASTALDYAKSMRVLTDVTQCTMFVSLYQASESIFEQFDKVMVIDDGRCVYFGPRQLARNYFINLGFADRPRQTSADYVTGMTDKYERIFQEGRDESNVPCSPEQLEEAYKKSDIFKQVLADRDAYDSSQEQQDKTDEFRTAVRDEKHRGVGKKSQYTVSYASQVYALWLRSMQMKLGDKFDIFMSYVTAIILALLVGGLFFNMPTTSAGIFIRGGCLFILLLFNSLTAFAELPTQMLGRPILARQAGFAFFRPSAQILSQLFADIPFGVPRATIFVIILYFMSGLHRSGAAFWAAWLIVVVSYYAFRAMFALFGTVTRDFYMAARLAAIVITVLVLWAGYVIPQASMARWLYWISYINPVFYAFEALMINEFKRTTFTCAGGQIVPSQLEGLAANRYPAGLGINQVCTLPGATPGSTVIPGMAYLEAQFDYREGHLWRNVGIIFAFLVGLVVITCVVIERQELGAFASAMTVKNPANKEEKKLNERLLARRSGETEKTEAKLEVYGKPFTWSKLKYTVPVKGGKRQLLDSVDGYVKPGTMTALMGASGAGKTTLLDVLADRKTIGVIEGERLIEGKRIGKSFQRQCGYAEQQDIHEPMCTVREALRFSAYLRQSYDTPKEEKDQYVEDIIELLELHELADAIIGYPGFGLGVGDRKRVTIGVELAAKPSMLLFLDEPTSGLDGQSAFTICRLLSKLAANGQTILCTIHQPSALLFETFDRLLLLERGGKVVYFGPVGKDGKDIIKYFGDRGAHCPPAINPAEYMLDAIGAGSQPRVGEKDWADHYLESDLYQSNLRTIEQINAEGANVPEETDHRKGGEYAAPWAYQFKVALKRTMLSTWRQPSYQYTRFIQHLVFALLTGLLFLQLDNSLVTLQYRIFAIFMVAILPAIIMAQIQPFWIMSRSIWIREETSKTFDGTVFAATQLISELPYALACSTVFFILLYYLVGFPTDSNRAGVYWVVVFLTELFAITVGTMIASFCANAYLASLSVPFVIIILSLTCGVLSPPNQMSSTLYSEFFYNVNPIRYSISTLVTNCLHGLKVECKPREFNMFQPPQGQTCGTWADDFANVAGGYINNPNATADCQYCAYKDGDAFFKPFGMNFGERGRDIGILIAFVAFNTIMTIGFTKFLHFSNR</sequence>
<dbReference type="GO" id="GO:0005524">
    <property type="term" value="F:ATP binding"/>
    <property type="evidence" value="ECO:0007669"/>
    <property type="project" value="UniProtKB-KW"/>
</dbReference>
<dbReference type="InterPro" id="IPR010929">
    <property type="entry name" value="PDR_CDR_ABC"/>
</dbReference>
<evidence type="ECO:0000256" key="10">
    <source>
        <dbReference type="SAM" id="Phobius"/>
    </source>
</evidence>
<gene>
    <name evidence="12" type="ORF">FA10DRAFT_263947</name>
</gene>
<dbReference type="GeneID" id="37042359"/>
<evidence type="ECO:0000256" key="6">
    <source>
        <dbReference type="ARBA" id="ARBA00022840"/>
    </source>
</evidence>
<dbReference type="Gene3D" id="3.40.50.300">
    <property type="entry name" value="P-loop containing nucleotide triphosphate hydrolases"/>
    <property type="match status" value="2"/>
</dbReference>
<dbReference type="SUPFAM" id="SSF52540">
    <property type="entry name" value="P-loop containing nucleoside triphosphate hydrolases"/>
    <property type="match status" value="2"/>
</dbReference>
<dbReference type="InParanoid" id="A0A316YVX6"/>
<dbReference type="InterPro" id="IPR017871">
    <property type="entry name" value="ABC_transporter-like_CS"/>
</dbReference>
<feature type="region of interest" description="Disordered" evidence="9">
    <location>
        <begin position="69"/>
        <end position="90"/>
    </location>
</feature>
<dbReference type="Pfam" id="PF01061">
    <property type="entry name" value="ABC2_membrane"/>
    <property type="match status" value="2"/>
</dbReference>
<dbReference type="RefSeq" id="XP_025380480.1">
    <property type="nucleotide sequence ID" value="XM_025520443.1"/>
</dbReference>
<evidence type="ECO:0000313" key="13">
    <source>
        <dbReference type="Proteomes" id="UP000245768"/>
    </source>
</evidence>
<evidence type="ECO:0000256" key="8">
    <source>
        <dbReference type="ARBA" id="ARBA00023136"/>
    </source>
</evidence>
<reference evidence="12 13" key="1">
    <citation type="journal article" date="2018" name="Mol. Biol. Evol.">
        <title>Broad Genomic Sampling Reveals a Smut Pathogenic Ancestry of the Fungal Clade Ustilaginomycotina.</title>
        <authorList>
            <person name="Kijpornyongpan T."/>
            <person name="Mondo S.J."/>
            <person name="Barry K."/>
            <person name="Sandor L."/>
            <person name="Lee J."/>
            <person name="Lipzen A."/>
            <person name="Pangilinan J."/>
            <person name="LaButti K."/>
            <person name="Hainaut M."/>
            <person name="Henrissat B."/>
            <person name="Grigoriev I.V."/>
            <person name="Spatafora J.W."/>
            <person name="Aime M.C."/>
        </authorList>
    </citation>
    <scope>NUCLEOTIDE SEQUENCE [LARGE SCALE GENOMIC DNA]</scope>
    <source>
        <strain evidence="12 13">MCA 4198</strain>
    </source>
</reference>
<dbReference type="InterPro" id="IPR034003">
    <property type="entry name" value="ABCG_PDR_2"/>
</dbReference>
<keyword evidence="5" id="KW-0547">Nucleotide-binding</keyword>
<feature type="transmembrane region" description="Helical" evidence="10">
    <location>
        <begin position="1266"/>
        <end position="1284"/>
    </location>
</feature>
<organism evidence="12 13">
    <name type="scientific">Acaromyces ingoldii</name>
    <dbReference type="NCBI Taxonomy" id="215250"/>
    <lineage>
        <taxon>Eukaryota</taxon>
        <taxon>Fungi</taxon>
        <taxon>Dikarya</taxon>
        <taxon>Basidiomycota</taxon>
        <taxon>Ustilaginomycotina</taxon>
        <taxon>Exobasidiomycetes</taxon>
        <taxon>Exobasidiales</taxon>
        <taxon>Cryptobasidiaceae</taxon>
        <taxon>Acaromyces</taxon>
    </lineage>
</organism>
<dbReference type="InterPro" id="IPR034001">
    <property type="entry name" value="ABCG_PDR_1"/>
</dbReference>
<name>A0A316YVX6_9BASI</name>
<keyword evidence="13" id="KW-1185">Reference proteome</keyword>
<dbReference type="InterPro" id="IPR043926">
    <property type="entry name" value="ABCG_dom"/>
</dbReference>
<feature type="transmembrane region" description="Helical" evidence="10">
    <location>
        <begin position="547"/>
        <end position="567"/>
    </location>
</feature>
<dbReference type="PROSITE" id="PS00211">
    <property type="entry name" value="ABC_TRANSPORTER_1"/>
    <property type="match status" value="1"/>
</dbReference>
<dbReference type="OrthoDB" id="245989at2759"/>
<evidence type="ECO:0000256" key="9">
    <source>
        <dbReference type="SAM" id="MobiDB-lite"/>
    </source>
</evidence>
<feature type="transmembrane region" description="Helical" evidence="10">
    <location>
        <begin position="687"/>
        <end position="706"/>
    </location>
</feature>
<feature type="transmembrane region" description="Helical" evidence="10">
    <location>
        <begin position="773"/>
        <end position="795"/>
    </location>
</feature>
<dbReference type="STRING" id="215250.A0A316YVX6"/>
<keyword evidence="7 10" id="KW-1133">Transmembrane helix</keyword>
<feature type="transmembrane region" description="Helical" evidence="10">
    <location>
        <begin position="520"/>
        <end position="540"/>
    </location>
</feature>
<feature type="region of interest" description="Disordered" evidence="9">
    <location>
        <begin position="1"/>
        <end position="57"/>
    </location>
</feature>
<feature type="domain" description="ABC transporter" evidence="11">
    <location>
        <begin position="158"/>
        <end position="407"/>
    </location>
</feature>
<dbReference type="Pfam" id="PF19055">
    <property type="entry name" value="ABC2_membrane_7"/>
    <property type="match status" value="1"/>
</dbReference>
<dbReference type="CDD" id="cd03232">
    <property type="entry name" value="ABCG_PDR_domain2"/>
    <property type="match status" value="1"/>
</dbReference>
<evidence type="ECO:0000256" key="1">
    <source>
        <dbReference type="ARBA" id="ARBA00004141"/>
    </source>
</evidence>
<dbReference type="InterPro" id="IPR003593">
    <property type="entry name" value="AAA+_ATPase"/>
</dbReference>
<dbReference type="EMBL" id="KZ819634">
    <property type="protein sequence ID" value="PWN93282.1"/>
    <property type="molecule type" value="Genomic_DNA"/>
</dbReference>
<protein>
    <submittedName>
        <fullName evidence="12">Putative ATP-binding multidrug cassette transport protein</fullName>
    </submittedName>
</protein>
<feature type="transmembrane region" description="Helical" evidence="10">
    <location>
        <begin position="598"/>
        <end position="618"/>
    </location>
</feature>
<comment type="subcellular location">
    <subcellularLocation>
        <location evidence="1">Membrane</location>
        <topology evidence="1">Multi-pass membrane protein</topology>
    </subcellularLocation>
</comment>
<evidence type="ECO:0000256" key="4">
    <source>
        <dbReference type="ARBA" id="ARBA00022692"/>
    </source>
</evidence>
<comment type="similarity">
    <text evidence="2">Belongs to the ABC transporter superfamily. ABCG family. PDR (TC 3.A.1.205) subfamily.</text>
</comment>
<dbReference type="SMART" id="SM00382">
    <property type="entry name" value="AAA"/>
    <property type="match status" value="2"/>
</dbReference>
<dbReference type="FunFam" id="3.40.50.300:FF:000054">
    <property type="entry name" value="ABC multidrug transporter atrF"/>
    <property type="match status" value="1"/>
</dbReference>
<feature type="transmembrane region" description="Helical" evidence="10">
    <location>
        <begin position="630"/>
        <end position="651"/>
    </location>
</feature>
<dbReference type="CDD" id="cd03233">
    <property type="entry name" value="ABCG_PDR_domain1"/>
    <property type="match status" value="1"/>
</dbReference>
<dbReference type="InterPro" id="IPR029481">
    <property type="entry name" value="ABC_trans_N"/>
</dbReference>
<evidence type="ECO:0000259" key="11">
    <source>
        <dbReference type="PROSITE" id="PS50893"/>
    </source>
</evidence>
<evidence type="ECO:0000256" key="3">
    <source>
        <dbReference type="ARBA" id="ARBA00022448"/>
    </source>
</evidence>
<dbReference type="Pfam" id="PF00005">
    <property type="entry name" value="ABC_tran"/>
    <property type="match status" value="2"/>
</dbReference>
<dbReference type="InterPro" id="IPR027417">
    <property type="entry name" value="P-loop_NTPase"/>
</dbReference>
<feature type="transmembrane region" description="Helical" evidence="10">
    <location>
        <begin position="1448"/>
        <end position="1469"/>
    </location>
</feature>
<dbReference type="GO" id="GO:0016020">
    <property type="term" value="C:membrane"/>
    <property type="evidence" value="ECO:0007669"/>
    <property type="project" value="UniProtKB-SubCell"/>
</dbReference>
<dbReference type="InterPro" id="IPR013525">
    <property type="entry name" value="ABC2_TM"/>
</dbReference>
<feature type="transmembrane region" description="Helical" evidence="10">
    <location>
        <begin position="657"/>
        <end position="680"/>
    </location>
</feature>
<dbReference type="Pfam" id="PF14510">
    <property type="entry name" value="ABC_trans_N"/>
    <property type="match status" value="1"/>
</dbReference>
<feature type="domain" description="ABC transporter" evidence="11">
    <location>
        <begin position="849"/>
        <end position="1088"/>
    </location>
</feature>
<evidence type="ECO:0000256" key="5">
    <source>
        <dbReference type="ARBA" id="ARBA00022741"/>
    </source>
</evidence>
<dbReference type="Pfam" id="PF06422">
    <property type="entry name" value="PDR_CDR"/>
    <property type="match status" value="1"/>
</dbReference>
<evidence type="ECO:0000313" key="12">
    <source>
        <dbReference type="EMBL" id="PWN93282.1"/>
    </source>
</evidence>
<evidence type="ECO:0000256" key="7">
    <source>
        <dbReference type="ARBA" id="ARBA00022989"/>
    </source>
</evidence>
<dbReference type="InterPro" id="IPR003439">
    <property type="entry name" value="ABC_transporter-like_ATP-bd"/>
</dbReference>
<proteinExistence type="inferred from homology"/>